<evidence type="ECO:0000313" key="2">
    <source>
        <dbReference type="EMBL" id="MFC7370284.1"/>
    </source>
</evidence>
<name>A0ABW2NQF1_9BACL</name>
<dbReference type="Proteomes" id="UP001596549">
    <property type="component" value="Unassembled WGS sequence"/>
</dbReference>
<dbReference type="RefSeq" id="WP_379745257.1">
    <property type="nucleotide sequence ID" value="NZ_JBHTCP010000002.1"/>
</dbReference>
<feature type="region of interest" description="Disordered" evidence="1">
    <location>
        <begin position="33"/>
        <end position="52"/>
    </location>
</feature>
<feature type="compositionally biased region" description="Basic residues" evidence="1">
    <location>
        <begin position="37"/>
        <end position="52"/>
    </location>
</feature>
<accession>A0ABW2NQF1</accession>
<evidence type="ECO:0000313" key="3">
    <source>
        <dbReference type="Proteomes" id="UP001596549"/>
    </source>
</evidence>
<keyword evidence="3" id="KW-1185">Reference proteome</keyword>
<sequence length="52" mass="6159">MDKDHLSWQRKVMTEDVELSPYLKKVMADAASQAANHKTKRKLYQKRVSKRI</sequence>
<gene>
    <name evidence="2" type="ORF">ACFQPF_01150</name>
</gene>
<protein>
    <submittedName>
        <fullName evidence="2">Uncharacterized protein</fullName>
    </submittedName>
</protein>
<evidence type="ECO:0000256" key="1">
    <source>
        <dbReference type="SAM" id="MobiDB-lite"/>
    </source>
</evidence>
<proteinExistence type="predicted"/>
<comment type="caution">
    <text evidence="2">The sequence shown here is derived from an EMBL/GenBank/DDBJ whole genome shotgun (WGS) entry which is preliminary data.</text>
</comment>
<dbReference type="EMBL" id="JBHTCP010000002">
    <property type="protein sequence ID" value="MFC7370284.1"/>
    <property type="molecule type" value="Genomic_DNA"/>
</dbReference>
<reference evidence="3" key="1">
    <citation type="journal article" date="2019" name="Int. J. Syst. Evol. Microbiol.">
        <title>The Global Catalogue of Microorganisms (GCM) 10K type strain sequencing project: providing services to taxonomists for standard genome sequencing and annotation.</title>
        <authorList>
            <consortium name="The Broad Institute Genomics Platform"/>
            <consortium name="The Broad Institute Genome Sequencing Center for Infectious Disease"/>
            <person name="Wu L."/>
            <person name="Ma J."/>
        </authorList>
    </citation>
    <scope>NUCLEOTIDE SEQUENCE [LARGE SCALE GENOMIC DNA]</scope>
    <source>
        <strain evidence="3">NBRC 106396</strain>
    </source>
</reference>
<organism evidence="2 3">
    <name type="scientific">Fictibacillus iocasae</name>
    <dbReference type="NCBI Taxonomy" id="2715437"/>
    <lineage>
        <taxon>Bacteria</taxon>
        <taxon>Bacillati</taxon>
        <taxon>Bacillota</taxon>
        <taxon>Bacilli</taxon>
        <taxon>Bacillales</taxon>
        <taxon>Fictibacillaceae</taxon>
        <taxon>Fictibacillus</taxon>
    </lineage>
</organism>